<gene>
    <name evidence="5" type="ORF">ACFSUE_04825</name>
</gene>
<reference evidence="6" key="1">
    <citation type="journal article" date="2019" name="Int. J. Syst. Evol. Microbiol.">
        <title>The Global Catalogue of Microorganisms (GCM) 10K type strain sequencing project: providing services to taxonomists for standard genome sequencing and annotation.</title>
        <authorList>
            <consortium name="The Broad Institute Genomics Platform"/>
            <consortium name="The Broad Institute Genome Sequencing Center for Infectious Disease"/>
            <person name="Wu L."/>
            <person name="Ma J."/>
        </authorList>
    </citation>
    <scope>NUCLEOTIDE SEQUENCE [LARGE SCALE GENOMIC DNA]</scope>
    <source>
        <strain evidence="6">TISTR 2466</strain>
    </source>
</reference>
<comment type="caution">
    <text evidence="5">The sequence shown here is derived from an EMBL/GenBank/DDBJ whole genome shotgun (WGS) entry which is preliminary data.</text>
</comment>
<dbReference type="PANTHER" id="PTHR42756:SF1">
    <property type="entry name" value="TRANSCRIPTIONAL REPRESSOR OF EMRAB OPERON"/>
    <property type="match status" value="1"/>
</dbReference>
<dbReference type="Gene3D" id="1.10.10.10">
    <property type="entry name" value="Winged helix-like DNA-binding domain superfamily/Winged helix DNA-binding domain"/>
    <property type="match status" value="1"/>
</dbReference>
<evidence type="ECO:0000313" key="5">
    <source>
        <dbReference type="EMBL" id="MFD2692956.1"/>
    </source>
</evidence>
<dbReference type="InterPro" id="IPR000835">
    <property type="entry name" value="HTH_MarR-typ"/>
</dbReference>
<evidence type="ECO:0000256" key="3">
    <source>
        <dbReference type="ARBA" id="ARBA00023163"/>
    </source>
</evidence>
<sequence>MIFVRRYKRAMNELRDSPLTGHEFSFLSYLYKHHRETASKIAKKFEVSPSYATTVIDKLIRCGYVARKRSETDRRVIRLTVTDEGIILYRQLSDIRRAYLHKVFQEFDDAELEQLSNLIAKLIQ</sequence>
<feature type="domain" description="HTH marR-type" evidence="4">
    <location>
        <begin position="1"/>
        <end position="124"/>
    </location>
</feature>
<protein>
    <submittedName>
        <fullName evidence="5">MarR family winged helix-turn-helix transcriptional regulator</fullName>
    </submittedName>
</protein>
<organism evidence="5 6">
    <name type="scientific">Sporolactobacillus shoreicorticis</name>
    <dbReference type="NCBI Taxonomy" id="1923877"/>
    <lineage>
        <taxon>Bacteria</taxon>
        <taxon>Bacillati</taxon>
        <taxon>Bacillota</taxon>
        <taxon>Bacilli</taxon>
        <taxon>Bacillales</taxon>
        <taxon>Sporolactobacillaceae</taxon>
        <taxon>Sporolactobacillus</taxon>
    </lineage>
</organism>
<evidence type="ECO:0000256" key="2">
    <source>
        <dbReference type="ARBA" id="ARBA00023125"/>
    </source>
</evidence>
<dbReference type="SUPFAM" id="SSF46785">
    <property type="entry name" value="Winged helix' DNA-binding domain"/>
    <property type="match status" value="1"/>
</dbReference>
<dbReference type="PRINTS" id="PR00598">
    <property type="entry name" value="HTHMARR"/>
</dbReference>
<keyword evidence="2" id="KW-0238">DNA-binding</keyword>
<keyword evidence="6" id="KW-1185">Reference proteome</keyword>
<keyword evidence="1" id="KW-0805">Transcription regulation</keyword>
<dbReference type="InterPro" id="IPR036390">
    <property type="entry name" value="WH_DNA-bd_sf"/>
</dbReference>
<dbReference type="RefSeq" id="WP_253063629.1">
    <property type="nucleotide sequence ID" value="NZ_JAMXWM010000022.1"/>
</dbReference>
<dbReference type="EMBL" id="JBHUMQ010000012">
    <property type="protein sequence ID" value="MFD2692956.1"/>
    <property type="molecule type" value="Genomic_DNA"/>
</dbReference>
<name>A0ABW5S021_9BACL</name>
<evidence type="ECO:0000259" key="4">
    <source>
        <dbReference type="PROSITE" id="PS50995"/>
    </source>
</evidence>
<keyword evidence="3" id="KW-0804">Transcription</keyword>
<dbReference type="InterPro" id="IPR036388">
    <property type="entry name" value="WH-like_DNA-bd_sf"/>
</dbReference>
<dbReference type="Pfam" id="PF01047">
    <property type="entry name" value="MarR"/>
    <property type="match status" value="1"/>
</dbReference>
<evidence type="ECO:0000313" key="6">
    <source>
        <dbReference type="Proteomes" id="UP001597399"/>
    </source>
</evidence>
<dbReference type="PANTHER" id="PTHR42756">
    <property type="entry name" value="TRANSCRIPTIONAL REGULATOR, MARR"/>
    <property type="match status" value="1"/>
</dbReference>
<dbReference type="SMART" id="SM00347">
    <property type="entry name" value="HTH_MARR"/>
    <property type="match status" value="1"/>
</dbReference>
<dbReference type="Proteomes" id="UP001597399">
    <property type="component" value="Unassembled WGS sequence"/>
</dbReference>
<accession>A0ABW5S021</accession>
<evidence type="ECO:0000256" key="1">
    <source>
        <dbReference type="ARBA" id="ARBA00023015"/>
    </source>
</evidence>
<proteinExistence type="predicted"/>
<dbReference type="PROSITE" id="PS50995">
    <property type="entry name" value="HTH_MARR_2"/>
    <property type="match status" value="1"/>
</dbReference>